<name>A0A2H9TBM0_9ZZZZ</name>
<comment type="caution">
    <text evidence="1">The sequence shown here is derived from an EMBL/GenBank/DDBJ whole genome shotgun (WGS) entry which is preliminary data.</text>
</comment>
<gene>
    <name evidence="1" type="ORF">CI610_00415</name>
</gene>
<sequence>MGKIPAEKASETDNVINIFTGKSVAEHKTNTVIRLAPECDTMEILYSNDANPNKLFSMKILCWALMENGEIDAMVPWLDKLVSARQISDPLNGHWEGYYDNHNKRVFFDAPMHKAMELKAALKQYPIEETENQSVYQEIPDPIGTHAVLTENNFKTLVLVNVTSWRLYNNGSLQAMVADEKKIDKTPILPGDPCLYPVQEHKDFHYFFHHVIANKIKQGDPDALAAFSDMLDP</sequence>
<organism evidence="1">
    <name type="scientific">invertebrate metagenome</name>
    <dbReference type="NCBI Taxonomy" id="1711999"/>
    <lineage>
        <taxon>unclassified sequences</taxon>
        <taxon>metagenomes</taxon>
        <taxon>organismal metagenomes</taxon>
    </lineage>
</organism>
<reference evidence="1" key="1">
    <citation type="journal article" date="2017" name="Appl. Environ. Microbiol.">
        <title>Molecular characterization of an Endozoicomonas-like organism causing infection in king scallop Pecten maximus L.</title>
        <authorList>
            <person name="Cano I."/>
            <person name="van Aerle R."/>
            <person name="Ross S."/>
            <person name="Verner-Jeffreys D.W."/>
            <person name="Paley R.K."/>
            <person name="Rimmer G."/>
            <person name="Ryder D."/>
            <person name="Hooper P."/>
            <person name="Stone D."/>
            <person name="Feist S.W."/>
        </authorList>
    </citation>
    <scope>NUCLEOTIDE SEQUENCE</scope>
</reference>
<protein>
    <submittedName>
        <fullName evidence="1">Uncharacterized protein</fullName>
    </submittedName>
</protein>
<dbReference type="AlphaFoldDB" id="A0A2H9TBM0"/>
<accession>A0A2H9TBM0</accession>
<evidence type="ECO:0000313" key="1">
    <source>
        <dbReference type="EMBL" id="PJE80593.1"/>
    </source>
</evidence>
<dbReference type="EMBL" id="NSIT01000012">
    <property type="protein sequence ID" value="PJE80593.1"/>
    <property type="molecule type" value="Genomic_DNA"/>
</dbReference>
<proteinExistence type="predicted"/>